<dbReference type="InterPro" id="IPR050425">
    <property type="entry name" value="NAD(P)_dehydrat-like"/>
</dbReference>
<evidence type="ECO:0000313" key="4">
    <source>
        <dbReference type="EMBL" id="KAK4111851.1"/>
    </source>
</evidence>
<dbReference type="GO" id="GO:0006696">
    <property type="term" value="P:ergosterol biosynthetic process"/>
    <property type="evidence" value="ECO:0007669"/>
    <property type="project" value="TreeGrafter"/>
</dbReference>
<dbReference type="Proteomes" id="UP001302812">
    <property type="component" value="Unassembled WGS sequence"/>
</dbReference>
<dbReference type="SUPFAM" id="SSF51735">
    <property type="entry name" value="NAD(P)-binding Rossmann-fold domains"/>
    <property type="match status" value="1"/>
</dbReference>
<keyword evidence="5" id="KW-1185">Reference proteome</keyword>
<reference evidence="4" key="1">
    <citation type="journal article" date="2023" name="Mol. Phylogenet. Evol.">
        <title>Genome-scale phylogeny and comparative genomics of the fungal order Sordariales.</title>
        <authorList>
            <person name="Hensen N."/>
            <person name="Bonometti L."/>
            <person name="Westerberg I."/>
            <person name="Brannstrom I.O."/>
            <person name="Guillou S."/>
            <person name="Cros-Aarteil S."/>
            <person name="Calhoun S."/>
            <person name="Haridas S."/>
            <person name="Kuo A."/>
            <person name="Mondo S."/>
            <person name="Pangilinan J."/>
            <person name="Riley R."/>
            <person name="LaButti K."/>
            <person name="Andreopoulos B."/>
            <person name="Lipzen A."/>
            <person name="Chen C."/>
            <person name="Yan M."/>
            <person name="Daum C."/>
            <person name="Ng V."/>
            <person name="Clum A."/>
            <person name="Steindorff A."/>
            <person name="Ohm R.A."/>
            <person name="Martin F."/>
            <person name="Silar P."/>
            <person name="Natvig D.O."/>
            <person name="Lalanne C."/>
            <person name="Gautier V."/>
            <person name="Ament-Velasquez S.L."/>
            <person name="Kruys A."/>
            <person name="Hutchinson M.I."/>
            <person name="Powell A.J."/>
            <person name="Barry K."/>
            <person name="Miller A.N."/>
            <person name="Grigoriev I.V."/>
            <person name="Debuchy R."/>
            <person name="Gladieux P."/>
            <person name="Hiltunen Thoren M."/>
            <person name="Johannesson H."/>
        </authorList>
    </citation>
    <scope>NUCLEOTIDE SEQUENCE</scope>
    <source>
        <strain evidence="4">CBS 508.74</strain>
    </source>
</reference>
<protein>
    <submittedName>
        <fullName evidence="4">NAD(P)-binding protein</fullName>
    </submittedName>
</protein>
<evidence type="ECO:0000256" key="2">
    <source>
        <dbReference type="ARBA" id="ARBA00023445"/>
    </source>
</evidence>
<dbReference type="RefSeq" id="XP_064669421.1">
    <property type="nucleotide sequence ID" value="XM_064815287.1"/>
</dbReference>
<gene>
    <name evidence="4" type="ORF">N656DRAFT_779980</name>
</gene>
<evidence type="ECO:0000313" key="5">
    <source>
        <dbReference type="Proteomes" id="UP001302812"/>
    </source>
</evidence>
<dbReference type="GO" id="GO:0005783">
    <property type="term" value="C:endoplasmic reticulum"/>
    <property type="evidence" value="ECO:0007669"/>
    <property type="project" value="TreeGrafter"/>
</dbReference>
<organism evidence="4 5">
    <name type="scientific">Canariomyces notabilis</name>
    <dbReference type="NCBI Taxonomy" id="2074819"/>
    <lineage>
        <taxon>Eukaryota</taxon>
        <taxon>Fungi</taxon>
        <taxon>Dikarya</taxon>
        <taxon>Ascomycota</taxon>
        <taxon>Pezizomycotina</taxon>
        <taxon>Sordariomycetes</taxon>
        <taxon>Sordariomycetidae</taxon>
        <taxon>Sordariales</taxon>
        <taxon>Chaetomiaceae</taxon>
        <taxon>Canariomyces</taxon>
    </lineage>
</organism>
<dbReference type="EMBL" id="MU853344">
    <property type="protein sequence ID" value="KAK4111851.1"/>
    <property type="molecule type" value="Genomic_DNA"/>
</dbReference>
<dbReference type="PANTHER" id="PTHR10366">
    <property type="entry name" value="NAD DEPENDENT EPIMERASE/DEHYDRATASE"/>
    <property type="match status" value="1"/>
</dbReference>
<dbReference type="GeneID" id="89939412"/>
<dbReference type="InterPro" id="IPR036291">
    <property type="entry name" value="NAD(P)-bd_dom_sf"/>
</dbReference>
<dbReference type="PANTHER" id="PTHR10366:SF447">
    <property type="entry name" value="HYDROXYSTEROID DEHYDROGENASE_ISOMERASE FAMILY PROTEIN, PUTATIVE (AFU_ORTHOLOGUE AFUA_1G06450)-RELATED"/>
    <property type="match status" value="1"/>
</dbReference>
<dbReference type="InterPro" id="IPR002225">
    <property type="entry name" value="3Beta_OHSteriod_DH/Estase"/>
</dbReference>
<dbReference type="GO" id="GO:0000252">
    <property type="term" value="F:3-beta-hydroxysteroid dehydrogenase [NAD(P)+]/C4-decarboxylase activity"/>
    <property type="evidence" value="ECO:0007669"/>
    <property type="project" value="TreeGrafter"/>
</dbReference>
<dbReference type="Pfam" id="PF01073">
    <property type="entry name" value="3Beta_HSD"/>
    <property type="match status" value="1"/>
</dbReference>
<keyword evidence="1" id="KW-0560">Oxidoreductase</keyword>
<evidence type="ECO:0000259" key="3">
    <source>
        <dbReference type="Pfam" id="PF01073"/>
    </source>
</evidence>
<name>A0AAN6TCH7_9PEZI</name>
<feature type="domain" description="3-beta hydroxysteroid dehydrogenase/isomerase" evidence="3">
    <location>
        <begin position="73"/>
        <end position="348"/>
    </location>
</feature>
<accession>A0AAN6TCH7</accession>
<comment type="similarity">
    <text evidence="2">Belongs to the NAD(P)-dependent epimerase/dehydratase family. Dihydroflavonol-4-reductase subfamily.</text>
</comment>
<reference evidence="4" key="2">
    <citation type="submission" date="2023-05" db="EMBL/GenBank/DDBJ databases">
        <authorList>
            <consortium name="Lawrence Berkeley National Laboratory"/>
            <person name="Steindorff A."/>
            <person name="Hensen N."/>
            <person name="Bonometti L."/>
            <person name="Westerberg I."/>
            <person name="Brannstrom I.O."/>
            <person name="Guillou S."/>
            <person name="Cros-Aarteil S."/>
            <person name="Calhoun S."/>
            <person name="Haridas S."/>
            <person name="Kuo A."/>
            <person name="Mondo S."/>
            <person name="Pangilinan J."/>
            <person name="Riley R."/>
            <person name="Labutti K."/>
            <person name="Andreopoulos B."/>
            <person name="Lipzen A."/>
            <person name="Chen C."/>
            <person name="Yanf M."/>
            <person name="Daum C."/>
            <person name="Ng V."/>
            <person name="Clum A."/>
            <person name="Ohm R."/>
            <person name="Martin F."/>
            <person name="Silar P."/>
            <person name="Natvig D."/>
            <person name="Lalanne C."/>
            <person name="Gautier V."/>
            <person name="Ament-Velasquez S.L."/>
            <person name="Kruys A."/>
            <person name="Hutchinson M.I."/>
            <person name="Powell A.J."/>
            <person name="Barry K."/>
            <person name="Miller A.N."/>
            <person name="Grigoriev I.V."/>
            <person name="Debuchy R."/>
            <person name="Gladieux P."/>
            <person name="Thoren M.H."/>
            <person name="Johannesson H."/>
        </authorList>
    </citation>
    <scope>NUCLEOTIDE SEQUENCE</scope>
    <source>
        <strain evidence="4">CBS 508.74</strain>
    </source>
</reference>
<dbReference type="AlphaFoldDB" id="A0AAN6TCH7"/>
<sequence length="480" mass="53155">MATMWLSLAVTTAIVAVWLYRVNRAFRAVPEEAARASPRRWTKNELRETYERLKKKPLDFTKNIPPRLDRRYIVVGGSGLVGGDLVLQLLRRGQTPESIRIVDFVPLNRSDMLNVAAGCDYVKADIASRSSVEEAFSKPWPKSVAENPLTVFHIAALVRPQERSPLIYDRISRINRDGAVNVMEAARAAGADIFIATSSASVGIVPPNFWIWPWQSTPDRYLQVVTEKDFDAPLRAPHLFFSNYARSKAEMERAVCGANQEGFRTGTIRPGNPIYGQKTDPVLGICLRQGGSASWIPHVVQNWVNSRNVSLAHLQFEAALAKTDQPMPRCAGRTFIVTDLGPPITFADAYAAMAELSVTPTSVTIVQALPLLLMAHIVEAWCLLLARFPFLTKWLGWREPSGQVHFLQPSVFSVSIHTIVDDSLARKPVEQGGIGYKGVCTTLEGVCQQLVEWNMEQEHERITGQGKLGKAAMTVKGVAA</sequence>
<proteinExistence type="inferred from homology"/>
<comment type="caution">
    <text evidence="4">The sequence shown here is derived from an EMBL/GenBank/DDBJ whole genome shotgun (WGS) entry which is preliminary data.</text>
</comment>
<evidence type="ECO:0000256" key="1">
    <source>
        <dbReference type="ARBA" id="ARBA00023002"/>
    </source>
</evidence>
<dbReference type="Gene3D" id="3.40.50.720">
    <property type="entry name" value="NAD(P)-binding Rossmann-like Domain"/>
    <property type="match status" value="1"/>
</dbReference>